<keyword evidence="3" id="KW-1185">Reference proteome</keyword>
<protein>
    <submittedName>
        <fullName evidence="2">Uncharacterized protein</fullName>
    </submittedName>
</protein>
<evidence type="ECO:0000256" key="1">
    <source>
        <dbReference type="SAM" id="Phobius"/>
    </source>
</evidence>
<gene>
    <name evidence="2" type="ORF">PU634_04875</name>
</gene>
<keyword evidence="1" id="KW-1133">Transmembrane helix</keyword>
<name>A0AA50KPN3_9GAMM</name>
<dbReference type="Proteomes" id="UP001223802">
    <property type="component" value="Chromosome"/>
</dbReference>
<reference evidence="2 3" key="1">
    <citation type="submission" date="2023-02" db="EMBL/GenBank/DDBJ databases">
        <title>Complete genome sequence of a novel bacterium Oceanimonas sp. NTOU-MSR1 isolated from marine coast sediment.</title>
        <authorList>
            <person name="Yang H.-T."/>
            <person name="Chen Y.-L."/>
            <person name="Ho Y.-N."/>
        </authorList>
    </citation>
    <scope>NUCLEOTIDE SEQUENCE [LARGE SCALE GENOMIC DNA]</scope>
    <source>
        <strain evidence="2 3">NTOU-MSR1</strain>
    </source>
</reference>
<dbReference type="KEGG" id="ope:PU634_04875"/>
<dbReference type="RefSeq" id="WP_306762935.1">
    <property type="nucleotide sequence ID" value="NZ_CP118224.1"/>
</dbReference>
<accession>A0AA50KPN3</accession>
<keyword evidence="1" id="KW-0812">Transmembrane</keyword>
<sequence length="63" mass="7114">MTHWLEQALCPHEHHRGPDGIVRCCMCGHVTNKKRTRVRSRTVYCVALAFIIIPIAVSLAIFG</sequence>
<proteinExistence type="predicted"/>
<evidence type="ECO:0000313" key="2">
    <source>
        <dbReference type="EMBL" id="WMC11700.1"/>
    </source>
</evidence>
<dbReference type="EMBL" id="CP118224">
    <property type="protein sequence ID" value="WMC11700.1"/>
    <property type="molecule type" value="Genomic_DNA"/>
</dbReference>
<keyword evidence="1" id="KW-0472">Membrane</keyword>
<evidence type="ECO:0000313" key="3">
    <source>
        <dbReference type="Proteomes" id="UP001223802"/>
    </source>
</evidence>
<organism evidence="2 3">
    <name type="scientific">Oceanimonas pelagia</name>
    <dbReference type="NCBI Taxonomy" id="3028314"/>
    <lineage>
        <taxon>Bacteria</taxon>
        <taxon>Pseudomonadati</taxon>
        <taxon>Pseudomonadota</taxon>
        <taxon>Gammaproteobacteria</taxon>
        <taxon>Aeromonadales</taxon>
        <taxon>Aeromonadaceae</taxon>
        <taxon>Oceanimonas</taxon>
    </lineage>
</organism>
<feature type="transmembrane region" description="Helical" evidence="1">
    <location>
        <begin position="43"/>
        <end position="62"/>
    </location>
</feature>
<dbReference type="AlphaFoldDB" id="A0AA50KPN3"/>